<feature type="transmembrane region" description="Helical" evidence="8">
    <location>
        <begin position="105"/>
        <end position="126"/>
    </location>
</feature>
<dbReference type="InterPro" id="IPR000515">
    <property type="entry name" value="MetI-like"/>
</dbReference>
<dbReference type="SUPFAM" id="SSF161098">
    <property type="entry name" value="MetI-like"/>
    <property type="match status" value="2"/>
</dbReference>
<gene>
    <name evidence="10" type="ORF">GCM10009855_20450</name>
</gene>
<comment type="subcellular location">
    <subcellularLocation>
        <location evidence="1">Cell inner membrane</location>
        <topology evidence="1">Multi-pass membrane protein</topology>
    </subcellularLocation>
    <subcellularLocation>
        <location evidence="8">Cell membrane</location>
        <topology evidence="8">Multi-pass membrane protein</topology>
    </subcellularLocation>
</comment>
<keyword evidence="6 8" id="KW-1133">Transmembrane helix</keyword>
<comment type="caution">
    <text evidence="10">The sequence shown here is derived from an EMBL/GenBank/DDBJ whole genome shotgun (WGS) entry which is preliminary data.</text>
</comment>
<dbReference type="RefSeq" id="WP_346076245.1">
    <property type="nucleotide sequence ID" value="NZ_BAAARB010000009.1"/>
</dbReference>
<accession>A0ABP5UIW2</accession>
<keyword evidence="7 8" id="KW-0472">Membrane</keyword>
<feature type="domain" description="ABC transmembrane type-1" evidence="9">
    <location>
        <begin position="67"/>
        <end position="260"/>
    </location>
</feature>
<feature type="transmembrane region" description="Helical" evidence="8">
    <location>
        <begin position="290"/>
        <end position="311"/>
    </location>
</feature>
<feature type="transmembrane region" description="Helical" evidence="8">
    <location>
        <begin position="343"/>
        <end position="364"/>
    </location>
</feature>
<keyword evidence="3" id="KW-1003">Cell membrane</keyword>
<dbReference type="PANTHER" id="PTHR43357">
    <property type="entry name" value="INNER MEMBRANE ABC TRANSPORTER PERMEASE PROTEIN YDCV"/>
    <property type="match status" value="1"/>
</dbReference>
<evidence type="ECO:0000256" key="8">
    <source>
        <dbReference type="RuleBase" id="RU363032"/>
    </source>
</evidence>
<protein>
    <submittedName>
        <fullName evidence="10">Iron ABC transporter permease</fullName>
    </submittedName>
</protein>
<dbReference type="Pfam" id="PF00528">
    <property type="entry name" value="BPD_transp_1"/>
    <property type="match status" value="2"/>
</dbReference>
<feature type="transmembrane region" description="Helical" evidence="8">
    <location>
        <begin position="510"/>
        <end position="534"/>
    </location>
</feature>
<feature type="transmembrane region" description="Helical" evidence="8">
    <location>
        <begin position="62"/>
        <end position="93"/>
    </location>
</feature>
<feature type="transmembrane region" description="Helical" evidence="8">
    <location>
        <begin position="412"/>
        <end position="434"/>
    </location>
</feature>
<evidence type="ECO:0000256" key="6">
    <source>
        <dbReference type="ARBA" id="ARBA00022989"/>
    </source>
</evidence>
<evidence type="ECO:0000256" key="2">
    <source>
        <dbReference type="ARBA" id="ARBA00022448"/>
    </source>
</evidence>
<keyword evidence="5 8" id="KW-0812">Transmembrane</keyword>
<evidence type="ECO:0000256" key="1">
    <source>
        <dbReference type="ARBA" id="ARBA00004429"/>
    </source>
</evidence>
<feature type="transmembrane region" description="Helical" evidence="8">
    <location>
        <begin position="467"/>
        <end position="490"/>
    </location>
</feature>
<feature type="transmembrane region" description="Helical" evidence="8">
    <location>
        <begin position="199"/>
        <end position="222"/>
    </location>
</feature>
<dbReference type="Proteomes" id="UP001501170">
    <property type="component" value="Unassembled WGS sequence"/>
</dbReference>
<feature type="transmembrane region" description="Helical" evidence="8">
    <location>
        <begin position="138"/>
        <end position="158"/>
    </location>
</feature>
<feature type="domain" description="ABC transmembrane type-1" evidence="9">
    <location>
        <begin position="341"/>
        <end position="534"/>
    </location>
</feature>
<dbReference type="PROSITE" id="PS50928">
    <property type="entry name" value="ABC_TM1"/>
    <property type="match status" value="2"/>
</dbReference>
<sequence length="548" mass="56266">MSVPARRTPAPIRRTSTAARVATVVPAAFIVVMFVWPLVTLARRAVADDDGAGFWQLIDRTAGWHLLAVTLAQAAASAVLTVLIAAPIVWLVATVDLPGTAILRVIVTVPFVLPTVVVGVAFRALLTGPLGFLGVTDGWAAILPAHIFLNVAVVVRVVSAAWQQIDPRTVEAARTLGATAPRAFWDVVVPRIAPALASAAALVFLFCSTSFGVVVVLGGGTARTLETEIYQQAIGYFRIPEAVALSLLQIVVVACALLLTRAVGGSSTVGAGTAPAGGHRRRPRGLRLPAALLALAWTALWLLLPLAALVLSSLRPAGAWTLDGYRGLTDGSYGDSALSAMRYSVTSAGGATLLAVVGGLLIAVPVTRGGGLPARFTALLAVLPLGVSAVTLGFGYLLVIGTLPVQVAQSPLVIPAVQALLAVPVVAGIMIPALSQVPERLRDAARTLGARPWRVLLSVDLRLTARALCAAAGFAFVMAIGEFGATTFLARADTTTLPVLIGSLMSRPGTANLATAMAASVLLVAVSAAVIAAIEAIVGTRSRTDGEG</sequence>
<keyword evidence="11" id="KW-1185">Reference proteome</keyword>
<feature type="transmembrane region" description="Helical" evidence="8">
    <location>
        <begin position="376"/>
        <end position="400"/>
    </location>
</feature>
<evidence type="ECO:0000256" key="3">
    <source>
        <dbReference type="ARBA" id="ARBA00022475"/>
    </source>
</evidence>
<reference evidence="11" key="1">
    <citation type="journal article" date="2019" name="Int. J. Syst. Evol. Microbiol.">
        <title>The Global Catalogue of Microorganisms (GCM) 10K type strain sequencing project: providing services to taxonomists for standard genome sequencing and annotation.</title>
        <authorList>
            <consortium name="The Broad Institute Genomics Platform"/>
            <consortium name="The Broad Institute Genome Sequencing Center for Infectious Disease"/>
            <person name="Wu L."/>
            <person name="Ma J."/>
        </authorList>
    </citation>
    <scope>NUCLEOTIDE SEQUENCE [LARGE SCALE GENOMIC DNA]</scope>
    <source>
        <strain evidence="11">JCM 16227</strain>
    </source>
</reference>
<dbReference type="InterPro" id="IPR035906">
    <property type="entry name" value="MetI-like_sf"/>
</dbReference>
<evidence type="ECO:0000313" key="11">
    <source>
        <dbReference type="Proteomes" id="UP001501170"/>
    </source>
</evidence>
<organism evidence="10 11">
    <name type="scientific">Gordonia cholesterolivorans</name>
    <dbReference type="NCBI Taxonomy" id="559625"/>
    <lineage>
        <taxon>Bacteria</taxon>
        <taxon>Bacillati</taxon>
        <taxon>Actinomycetota</taxon>
        <taxon>Actinomycetes</taxon>
        <taxon>Mycobacteriales</taxon>
        <taxon>Gordoniaceae</taxon>
        <taxon>Gordonia</taxon>
    </lineage>
</organism>
<dbReference type="PANTHER" id="PTHR43357:SF4">
    <property type="entry name" value="INNER MEMBRANE ABC TRANSPORTER PERMEASE PROTEIN YDCV"/>
    <property type="match status" value="1"/>
</dbReference>
<evidence type="ECO:0000259" key="9">
    <source>
        <dbReference type="PROSITE" id="PS50928"/>
    </source>
</evidence>
<feature type="transmembrane region" description="Helical" evidence="8">
    <location>
        <begin position="242"/>
        <end position="259"/>
    </location>
</feature>
<proteinExistence type="inferred from homology"/>
<evidence type="ECO:0000256" key="4">
    <source>
        <dbReference type="ARBA" id="ARBA00022519"/>
    </source>
</evidence>
<evidence type="ECO:0000256" key="7">
    <source>
        <dbReference type="ARBA" id="ARBA00023136"/>
    </source>
</evidence>
<evidence type="ECO:0000313" key="10">
    <source>
        <dbReference type="EMBL" id="GAA2380301.1"/>
    </source>
</evidence>
<dbReference type="EMBL" id="BAAARB010000009">
    <property type="protein sequence ID" value="GAA2380301.1"/>
    <property type="molecule type" value="Genomic_DNA"/>
</dbReference>
<keyword evidence="4" id="KW-0997">Cell inner membrane</keyword>
<evidence type="ECO:0000256" key="5">
    <source>
        <dbReference type="ARBA" id="ARBA00022692"/>
    </source>
</evidence>
<comment type="similarity">
    <text evidence="8">Belongs to the binding-protein-dependent transport system permease family.</text>
</comment>
<dbReference type="Gene3D" id="1.10.3720.10">
    <property type="entry name" value="MetI-like"/>
    <property type="match status" value="2"/>
</dbReference>
<dbReference type="CDD" id="cd06261">
    <property type="entry name" value="TM_PBP2"/>
    <property type="match status" value="2"/>
</dbReference>
<feature type="transmembrane region" description="Helical" evidence="8">
    <location>
        <begin position="21"/>
        <end position="42"/>
    </location>
</feature>
<name>A0ABP5UIW2_9ACTN</name>
<keyword evidence="2 8" id="KW-0813">Transport</keyword>